<dbReference type="EMBL" id="CP061800">
    <property type="protein sequence ID" value="QTA92317.1"/>
    <property type="molecule type" value="Genomic_DNA"/>
</dbReference>
<evidence type="ECO:0000313" key="2">
    <source>
        <dbReference type="Proteomes" id="UP000663722"/>
    </source>
</evidence>
<dbReference type="AlphaFoldDB" id="A0A975BVU7"/>
<gene>
    <name evidence="1" type="ORF">dnm_083950</name>
</gene>
<keyword evidence="2" id="KW-1185">Reference proteome</keyword>
<accession>A0A975BVU7</accession>
<dbReference type="RefSeq" id="WP_207679732.1">
    <property type="nucleotide sequence ID" value="NZ_CP061800.1"/>
</dbReference>
<organism evidence="1 2">
    <name type="scientific">Desulfonema magnum</name>
    <dbReference type="NCBI Taxonomy" id="45655"/>
    <lineage>
        <taxon>Bacteria</taxon>
        <taxon>Pseudomonadati</taxon>
        <taxon>Thermodesulfobacteriota</taxon>
        <taxon>Desulfobacteria</taxon>
        <taxon>Desulfobacterales</taxon>
        <taxon>Desulfococcaceae</taxon>
        <taxon>Desulfonema</taxon>
    </lineage>
</organism>
<protein>
    <submittedName>
        <fullName evidence="1">Uncharacterized protein</fullName>
    </submittedName>
</protein>
<dbReference type="Proteomes" id="UP000663722">
    <property type="component" value="Chromosome"/>
</dbReference>
<reference evidence="1" key="1">
    <citation type="journal article" date="2021" name="Microb. Physiol.">
        <title>Proteogenomic Insights into the Physiology of Marine, Sulfate-Reducing, Filamentous Desulfonema limicola and Desulfonema magnum.</title>
        <authorList>
            <person name="Schnaars V."/>
            <person name="Wohlbrand L."/>
            <person name="Scheve S."/>
            <person name="Hinrichs C."/>
            <person name="Reinhardt R."/>
            <person name="Rabus R."/>
        </authorList>
    </citation>
    <scope>NUCLEOTIDE SEQUENCE</scope>
    <source>
        <strain evidence="1">4be13</strain>
    </source>
</reference>
<dbReference type="KEGG" id="dmm:dnm_083950"/>
<proteinExistence type="predicted"/>
<sequence length="69" mass="7633">MRNKHAAKSFSISEDLRGFRNLAGLKYLSKNFLYIPSGSGLIAGVAPRICTDDMDDTDGKSFVMWESVC</sequence>
<evidence type="ECO:0000313" key="1">
    <source>
        <dbReference type="EMBL" id="QTA92317.1"/>
    </source>
</evidence>
<name>A0A975BVU7_9BACT</name>